<dbReference type="Pfam" id="PF08445">
    <property type="entry name" value="FR47"/>
    <property type="match status" value="1"/>
</dbReference>
<dbReference type="Gene3D" id="3.40.630.30">
    <property type="match status" value="1"/>
</dbReference>
<organism evidence="2 3">
    <name type="scientific">Flexivirga endophytica</name>
    <dbReference type="NCBI Taxonomy" id="1849103"/>
    <lineage>
        <taxon>Bacteria</taxon>
        <taxon>Bacillati</taxon>
        <taxon>Actinomycetota</taxon>
        <taxon>Actinomycetes</taxon>
        <taxon>Micrococcales</taxon>
        <taxon>Dermacoccaceae</taxon>
        <taxon>Flexivirga</taxon>
    </lineage>
</organism>
<dbReference type="InterPro" id="IPR016181">
    <property type="entry name" value="Acyl_CoA_acyltransferase"/>
</dbReference>
<protein>
    <recommendedName>
        <fullName evidence="1">N-acetyltransferase domain-containing protein</fullName>
    </recommendedName>
</protein>
<comment type="caution">
    <text evidence="2">The sequence shown here is derived from an EMBL/GenBank/DDBJ whole genome shotgun (WGS) entry which is preliminary data.</text>
</comment>
<dbReference type="GO" id="GO:0016747">
    <property type="term" value="F:acyltransferase activity, transferring groups other than amino-acyl groups"/>
    <property type="evidence" value="ECO:0007669"/>
    <property type="project" value="InterPro"/>
</dbReference>
<dbReference type="Proteomes" id="UP000636793">
    <property type="component" value="Unassembled WGS sequence"/>
</dbReference>
<gene>
    <name evidence="2" type="ORF">GCM10011492_22170</name>
</gene>
<feature type="domain" description="N-acetyltransferase" evidence="1">
    <location>
        <begin position="149"/>
        <end position="285"/>
    </location>
</feature>
<dbReference type="EMBL" id="BMHI01000003">
    <property type="protein sequence ID" value="GGB31140.1"/>
    <property type="molecule type" value="Genomic_DNA"/>
</dbReference>
<dbReference type="PROSITE" id="PS51186">
    <property type="entry name" value="GNAT"/>
    <property type="match status" value="1"/>
</dbReference>
<reference evidence="2" key="2">
    <citation type="submission" date="2020-09" db="EMBL/GenBank/DDBJ databases">
        <authorList>
            <person name="Sun Q."/>
            <person name="Zhou Y."/>
        </authorList>
    </citation>
    <scope>NUCLEOTIDE SEQUENCE</scope>
    <source>
        <strain evidence="2">CGMCC 1.15085</strain>
    </source>
</reference>
<evidence type="ECO:0000259" key="1">
    <source>
        <dbReference type="PROSITE" id="PS51186"/>
    </source>
</evidence>
<proteinExistence type="predicted"/>
<evidence type="ECO:0000313" key="2">
    <source>
        <dbReference type="EMBL" id="GGB31140.1"/>
    </source>
</evidence>
<reference evidence="2" key="1">
    <citation type="journal article" date="2014" name="Int. J. Syst. Evol. Microbiol.">
        <title>Complete genome sequence of Corynebacterium casei LMG S-19264T (=DSM 44701T), isolated from a smear-ripened cheese.</title>
        <authorList>
            <consortium name="US DOE Joint Genome Institute (JGI-PGF)"/>
            <person name="Walter F."/>
            <person name="Albersmeier A."/>
            <person name="Kalinowski J."/>
            <person name="Ruckert C."/>
        </authorList>
    </citation>
    <scope>NUCLEOTIDE SEQUENCE</scope>
    <source>
        <strain evidence="2">CGMCC 1.15085</strain>
    </source>
</reference>
<keyword evidence="3" id="KW-1185">Reference proteome</keyword>
<dbReference type="InterPro" id="IPR013653">
    <property type="entry name" value="GCN5-like_dom"/>
</dbReference>
<dbReference type="SUPFAM" id="SSF55729">
    <property type="entry name" value="Acyl-CoA N-acyltransferases (Nat)"/>
    <property type="match status" value="1"/>
</dbReference>
<dbReference type="InterPro" id="IPR000182">
    <property type="entry name" value="GNAT_dom"/>
</dbReference>
<accession>A0A916WU98</accession>
<sequence>MAQSGQWQVRTVTDPQDAIGCAKPLVAADPVAYSVFSTVAGSLLSEPSRFADPRWYVVEDADGAVVLVAMHTPPHPLHLPTDVPGAMPSLAQHVVAAGDLLPGVNGPKNAAQDFADAYLPLTGRRIIGREGIGVYDLPVPAALPWPVGGEHVTADDSHTPLVASWVNAFLTETGDHASDAQATARRQIRAGNVSLWVVDGRPVAMCWASAPYGGVVRVSGVYTPRAERGHGYASAVVAAASRREQERGHSCMLYTQLANPTSNKIYRAIGYRHRGDDLRLTFGPR</sequence>
<name>A0A916WU98_9MICO</name>
<dbReference type="RefSeq" id="WP_188837062.1">
    <property type="nucleotide sequence ID" value="NZ_BMHI01000003.1"/>
</dbReference>
<dbReference type="AlphaFoldDB" id="A0A916WU98"/>
<evidence type="ECO:0000313" key="3">
    <source>
        <dbReference type="Proteomes" id="UP000636793"/>
    </source>
</evidence>